<evidence type="ECO:0000313" key="2">
    <source>
        <dbReference type="Proteomes" id="UP000295680"/>
    </source>
</evidence>
<reference evidence="1 2" key="1">
    <citation type="submission" date="2019-03" db="EMBL/GenBank/DDBJ databases">
        <title>Genomic Encyclopedia of Type Strains, Phase IV (KMG-IV): sequencing the most valuable type-strain genomes for metagenomic binning, comparative biology and taxonomic classification.</title>
        <authorList>
            <person name="Goeker M."/>
        </authorList>
    </citation>
    <scope>NUCLEOTIDE SEQUENCE [LARGE SCALE GENOMIC DNA]</scope>
    <source>
        <strain evidence="1 2">DSM 45934</strain>
    </source>
</reference>
<dbReference type="AlphaFoldDB" id="A0A4R2J5G4"/>
<sequence>MTAAPVRQTTNHHGTHRKLVETVSDPTPAKVDAIIVPTARPARHLDQALKLAKHHDCTLVALCSKHASANRTMEAAGDLGVEVVAVNTSVQRADLLPQFATTDLLANTKFERYTDTSYKRNLGLLLSWMAGWKRVAFLDDDIQIPEMADLGGAMGSVGHFASVGLTITGQPDNSVVCHAFRDAGGEQDTFIGGGALAVGEESFNSFFPNIYNEDWFFLLNDHGLRPSALTTGVVMQQPYDPYRTPMRARMEELGDSLAEGLFWLLDNNRPLADADHTSYWDEFLNKRRRFIDEVIAMVDRAPRTGADRARMTESLKAARGRNWVIESQLCVDYMAAWRADRELWRDKIHSTRRWHDLEKALAQLGLNHCHLAAP</sequence>
<evidence type="ECO:0008006" key="3">
    <source>
        <dbReference type="Google" id="ProtNLM"/>
    </source>
</evidence>
<organism evidence="1 2">
    <name type="scientific">Actinocrispum wychmicini</name>
    <dbReference type="NCBI Taxonomy" id="1213861"/>
    <lineage>
        <taxon>Bacteria</taxon>
        <taxon>Bacillati</taxon>
        <taxon>Actinomycetota</taxon>
        <taxon>Actinomycetes</taxon>
        <taxon>Pseudonocardiales</taxon>
        <taxon>Pseudonocardiaceae</taxon>
        <taxon>Actinocrispum</taxon>
    </lineage>
</organism>
<dbReference type="RefSeq" id="WP_132123539.1">
    <property type="nucleotide sequence ID" value="NZ_SLWS01000010.1"/>
</dbReference>
<dbReference type="Proteomes" id="UP000295680">
    <property type="component" value="Unassembled WGS sequence"/>
</dbReference>
<dbReference type="EMBL" id="SLWS01000010">
    <property type="protein sequence ID" value="TCO53564.1"/>
    <property type="molecule type" value="Genomic_DNA"/>
</dbReference>
<protein>
    <recommendedName>
        <fullName evidence="3">Glycosyl transferase family 2</fullName>
    </recommendedName>
</protein>
<proteinExistence type="predicted"/>
<keyword evidence="2" id="KW-1185">Reference proteome</keyword>
<name>A0A4R2J5G4_9PSEU</name>
<gene>
    <name evidence="1" type="ORF">EV192_110153</name>
</gene>
<comment type="caution">
    <text evidence="1">The sequence shown here is derived from an EMBL/GenBank/DDBJ whole genome shotgun (WGS) entry which is preliminary data.</text>
</comment>
<accession>A0A4R2J5G4</accession>
<evidence type="ECO:0000313" key="1">
    <source>
        <dbReference type="EMBL" id="TCO53564.1"/>
    </source>
</evidence>
<dbReference type="OrthoDB" id="3211607at2"/>